<evidence type="ECO:0000256" key="1">
    <source>
        <dbReference type="SAM" id="Phobius"/>
    </source>
</evidence>
<evidence type="ECO:0000313" key="3">
    <source>
        <dbReference type="EMBL" id="CAL8068981.1"/>
    </source>
</evidence>
<comment type="caution">
    <text evidence="3">The sequence shown here is derived from an EMBL/GenBank/DDBJ whole genome shotgun (WGS) entry which is preliminary data.</text>
</comment>
<proteinExistence type="predicted"/>
<keyword evidence="4" id="KW-1185">Reference proteome</keyword>
<feature type="transmembrane region" description="Helical" evidence="1">
    <location>
        <begin position="142"/>
        <end position="160"/>
    </location>
</feature>
<evidence type="ECO:0000256" key="2">
    <source>
        <dbReference type="SAM" id="SignalP"/>
    </source>
</evidence>
<keyword evidence="2" id="KW-0732">Signal</keyword>
<gene>
    <name evidence="3" type="ORF">ODALV1_LOCUS555</name>
</gene>
<organism evidence="3 4">
    <name type="scientific">Orchesella dallaii</name>
    <dbReference type="NCBI Taxonomy" id="48710"/>
    <lineage>
        <taxon>Eukaryota</taxon>
        <taxon>Metazoa</taxon>
        <taxon>Ecdysozoa</taxon>
        <taxon>Arthropoda</taxon>
        <taxon>Hexapoda</taxon>
        <taxon>Collembola</taxon>
        <taxon>Entomobryomorpha</taxon>
        <taxon>Entomobryoidea</taxon>
        <taxon>Orchesellidae</taxon>
        <taxon>Orchesellinae</taxon>
        <taxon>Orchesella</taxon>
    </lineage>
</organism>
<dbReference type="EMBL" id="CAXLJM020000003">
    <property type="protein sequence ID" value="CAL8068981.1"/>
    <property type="molecule type" value="Genomic_DNA"/>
</dbReference>
<keyword evidence="1" id="KW-1133">Transmembrane helix</keyword>
<reference evidence="3 4" key="1">
    <citation type="submission" date="2024-08" db="EMBL/GenBank/DDBJ databases">
        <authorList>
            <person name="Cucini C."/>
            <person name="Frati F."/>
        </authorList>
    </citation>
    <scope>NUCLEOTIDE SEQUENCE [LARGE SCALE GENOMIC DNA]</scope>
</reference>
<dbReference type="Proteomes" id="UP001642540">
    <property type="component" value="Unassembled WGS sequence"/>
</dbReference>
<evidence type="ECO:0000313" key="4">
    <source>
        <dbReference type="Proteomes" id="UP001642540"/>
    </source>
</evidence>
<sequence length="161" mass="16640">MFLLSKKLLLILVAVTLLFGGERQLAEALKCYTCAGASGACDVDQTGISEECPAGNSACCRIKNGATIVKRCEADDTLWQDGGKPKCVEDACYCITDDCNKPKDFGMDLGSGGTGGGGAAGGGNIVGDSLTNRAIRTSRISSAWMIMVAMMAVGPSVFIAQ</sequence>
<feature type="chain" id="PRO_5045313789" evidence="2">
    <location>
        <begin position="29"/>
        <end position="161"/>
    </location>
</feature>
<protein>
    <submittedName>
        <fullName evidence="3">Uncharacterized protein</fullName>
    </submittedName>
</protein>
<feature type="signal peptide" evidence="2">
    <location>
        <begin position="1"/>
        <end position="28"/>
    </location>
</feature>
<accession>A0ABP1PIZ3</accession>
<name>A0ABP1PIZ3_9HEXA</name>
<keyword evidence="1" id="KW-0472">Membrane</keyword>
<keyword evidence="1" id="KW-0812">Transmembrane</keyword>